<dbReference type="InterPro" id="IPR000436">
    <property type="entry name" value="Sushi_SCR_CCP_dom"/>
</dbReference>
<dbReference type="PROSITE" id="PS01186">
    <property type="entry name" value="EGF_2"/>
    <property type="match status" value="2"/>
</dbReference>
<dbReference type="Gene3D" id="2.10.50.10">
    <property type="entry name" value="Tumor Necrosis Factor Receptor, subunit A, domain 2"/>
    <property type="match status" value="1"/>
</dbReference>
<dbReference type="SUPFAM" id="SSF57184">
    <property type="entry name" value="Growth factor receptor domain"/>
    <property type="match status" value="2"/>
</dbReference>
<dbReference type="InterPro" id="IPR000742">
    <property type="entry name" value="EGF"/>
</dbReference>
<dbReference type="PROSITE" id="PS50026">
    <property type="entry name" value="EGF_3"/>
    <property type="match status" value="3"/>
</dbReference>
<evidence type="ECO:0000256" key="2">
    <source>
        <dbReference type="ARBA" id="ARBA00006127"/>
    </source>
</evidence>
<feature type="region of interest" description="Disordered" evidence="10">
    <location>
        <begin position="676"/>
        <end position="695"/>
    </location>
</feature>
<evidence type="ECO:0000313" key="16">
    <source>
        <dbReference type="RefSeq" id="XP_022246222.1"/>
    </source>
</evidence>
<feature type="disulfide bond" evidence="9">
    <location>
        <begin position="1083"/>
        <end position="1110"/>
    </location>
</feature>
<dbReference type="InterPro" id="IPR003598">
    <property type="entry name" value="Ig_sub2"/>
</dbReference>
<evidence type="ECO:0000256" key="8">
    <source>
        <dbReference type="PROSITE-ProRule" id="PRU00076"/>
    </source>
</evidence>
<dbReference type="Pfam" id="PF14670">
    <property type="entry name" value="FXa_inhibition"/>
    <property type="match status" value="2"/>
</dbReference>
<name>A0ABM1SRG6_LIMPO</name>
<dbReference type="InterPro" id="IPR013783">
    <property type="entry name" value="Ig-like_fold"/>
</dbReference>
<evidence type="ECO:0000259" key="13">
    <source>
        <dbReference type="PROSITE" id="PS50835"/>
    </source>
</evidence>
<feature type="domain" description="Sushi" evidence="14">
    <location>
        <begin position="1058"/>
        <end position="1112"/>
    </location>
</feature>
<evidence type="ECO:0000259" key="12">
    <source>
        <dbReference type="PROSITE" id="PS50026"/>
    </source>
</evidence>
<dbReference type="Pfam" id="PF07645">
    <property type="entry name" value="EGF_CA"/>
    <property type="match status" value="1"/>
</dbReference>
<dbReference type="Gene3D" id="2.60.40.10">
    <property type="entry name" value="Immunoglobulins"/>
    <property type="match status" value="3"/>
</dbReference>
<dbReference type="InterPro" id="IPR026823">
    <property type="entry name" value="cEGF"/>
</dbReference>
<comment type="similarity">
    <text evidence="2">Belongs to the fibulin family.</text>
</comment>
<keyword evidence="7 8" id="KW-1015">Disulfide bond</keyword>
<dbReference type="InterPro" id="IPR049883">
    <property type="entry name" value="NOTCH1_EGF-like"/>
</dbReference>
<organism evidence="15 16">
    <name type="scientific">Limulus polyphemus</name>
    <name type="common">Atlantic horseshoe crab</name>
    <dbReference type="NCBI Taxonomy" id="6850"/>
    <lineage>
        <taxon>Eukaryota</taxon>
        <taxon>Metazoa</taxon>
        <taxon>Ecdysozoa</taxon>
        <taxon>Arthropoda</taxon>
        <taxon>Chelicerata</taxon>
        <taxon>Merostomata</taxon>
        <taxon>Xiphosura</taxon>
        <taxon>Limulidae</taxon>
        <taxon>Limulus</taxon>
    </lineage>
</organism>
<dbReference type="InterPro" id="IPR036179">
    <property type="entry name" value="Ig-like_dom_sf"/>
</dbReference>
<evidence type="ECO:0000256" key="1">
    <source>
        <dbReference type="ARBA" id="ARBA00004498"/>
    </source>
</evidence>
<dbReference type="SUPFAM" id="SSF57196">
    <property type="entry name" value="EGF/Laminin"/>
    <property type="match status" value="3"/>
</dbReference>
<dbReference type="PROSITE" id="PS00010">
    <property type="entry name" value="ASX_HYDROXYL"/>
    <property type="match status" value="3"/>
</dbReference>
<dbReference type="SUPFAM" id="SSF57535">
    <property type="entry name" value="Complement control module/SCR domain"/>
    <property type="match status" value="6"/>
</dbReference>
<dbReference type="PROSITE" id="PS50835">
    <property type="entry name" value="IG_LIKE"/>
    <property type="match status" value="1"/>
</dbReference>
<dbReference type="CDD" id="cd00033">
    <property type="entry name" value="CCP"/>
    <property type="match status" value="5"/>
</dbReference>
<feature type="disulfide bond" evidence="9">
    <location>
        <begin position="297"/>
        <end position="340"/>
    </location>
</feature>
<feature type="chain" id="PRO_5047121280" evidence="11">
    <location>
        <begin position="21"/>
        <end position="1206"/>
    </location>
</feature>
<dbReference type="CDD" id="cd00054">
    <property type="entry name" value="EGF_CA"/>
    <property type="match status" value="4"/>
</dbReference>
<keyword evidence="4 8" id="KW-0245">EGF-like domain</keyword>
<dbReference type="SMART" id="SM00032">
    <property type="entry name" value="CCP"/>
    <property type="match status" value="6"/>
</dbReference>
<proteinExistence type="inferred from homology"/>
<dbReference type="SMART" id="SM01411">
    <property type="entry name" value="Ephrin_rec_like"/>
    <property type="match status" value="1"/>
</dbReference>
<evidence type="ECO:0000256" key="3">
    <source>
        <dbReference type="ARBA" id="ARBA00022530"/>
    </source>
</evidence>
<feature type="domain" description="Sushi" evidence="14">
    <location>
        <begin position="1113"/>
        <end position="1177"/>
    </location>
</feature>
<dbReference type="PROSITE" id="PS50923">
    <property type="entry name" value="SUSHI"/>
    <property type="match status" value="5"/>
</dbReference>
<keyword evidence="6" id="KW-0677">Repeat</keyword>
<comment type="caution">
    <text evidence="8">Lacks conserved residue(s) required for the propagation of feature annotation.</text>
</comment>
<evidence type="ECO:0000256" key="9">
    <source>
        <dbReference type="PROSITE-ProRule" id="PRU00302"/>
    </source>
</evidence>
<accession>A0ABM1SRG6</accession>
<dbReference type="PROSITE" id="PS01187">
    <property type="entry name" value="EGF_CA"/>
    <property type="match status" value="3"/>
</dbReference>
<dbReference type="InterPro" id="IPR052235">
    <property type="entry name" value="Nephronectin_domain"/>
</dbReference>
<evidence type="ECO:0000313" key="15">
    <source>
        <dbReference type="Proteomes" id="UP000694941"/>
    </source>
</evidence>
<dbReference type="Pfam" id="PF12662">
    <property type="entry name" value="cEGF"/>
    <property type="match status" value="2"/>
</dbReference>
<dbReference type="RefSeq" id="XP_022246222.1">
    <property type="nucleotide sequence ID" value="XM_022390514.1"/>
</dbReference>
<feature type="domain" description="Sushi" evidence="14">
    <location>
        <begin position="234"/>
        <end position="294"/>
    </location>
</feature>
<dbReference type="Pfam" id="PF13927">
    <property type="entry name" value="Ig_3"/>
    <property type="match status" value="1"/>
</dbReference>
<feature type="signal peptide" evidence="11">
    <location>
        <begin position="1"/>
        <end position="20"/>
    </location>
</feature>
<evidence type="ECO:0000259" key="14">
    <source>
        <dbReference type="PROSITE" id="PS50923"/>
    </source>
</evidence>
<feature type="domain" description="EGF-like" evidence="12">
    <location>
        <begin position="961"/>
        <end position="997"/>
    </location>
</feature>
<evidence type="ECO:0000256" key="11">
    <source>
        <dbReference type="SAM" id="SignalP"/>
    </source>
</evidence>
<dbReference type="InterPro" id="IPR009030">
    <property type="entry name" value="Growth_fac_rcpt_cys_sf"/>
</dbReference>
<dbReference type="InterPro" id="IPR003599">
    <property type="entry name" value="Ig_sub"/>
</dbReference>
<evidence type="ECO:0000256" key="6">
    <source>
        <dbReference type="ARBA" id="ARBA00022737"/>
    </source>
</evidence>
<dbReference type="SMART" id="SM00181">
    <property type="entry name" value="EGF"/>
    <property type="match status" value="7"/>
</dbReference>
<comment type="subcellular location">
    <subcellularLocation>
        <location evidence="1">Secreted</location>
        <location evidence="1">Extracellular space</location>
        <location evidence="1">Extracellular matrix</location>
    </subcellularLocation>
</comment>
<dbReference type="PANTHER" id="PTHR24050">
    <property type="entry name" value="PA14 DOMAIN-CONTAINING PROTEIN"/>
    <property type="match status" value="1"/>
</dbReference>
<dbReference type="SUPFAM" id="SSF48726">
    <property type="entry name" value="Immunoglobulin"/>
    <property type="match status" value="2"/>
</dbReference>
<feature type="domain" description="Sushi" evidence="14">
    <location>
        <begin position="295"/>
        <end position="355"/>
    </location>
</feature>
<dbReference type="Gene3D" id="2.10.25.10">
    <property type="entry name" value="Laminin"/>
    <property type="match status" value="8"/>
</dbReference>
<keyword evidence="3" id="KW-0272">Extracellular matrix</keyword>
<evidence type="ECO:0000256" key="4">
    <source>
        <dbReference type="ARBA" id="ARBA00022536"/>
    </source>
</evidence>
<dbReference type="Proteomes" id="UP000694941">
    <property type="component" value="Unplaced"/>
</dbReference>
<gene>
    <name evidence="16" type="primary">LOC106463102</name>
</gene>
<feature type="domain" description="Sushi" evidence="14">
    <location>
        <begin position="26"/>
        <end position="80"/>
    </location>
</feature>
<feature type="domain" description="Ig-like" evidence="13">
    <location>
        <begin position="562"/>
        <end position="660"/>
    </location>
</feature>
<keyword evidence="5 11" id="KW-0732">Signal</keyword>
<dbReference type="PANTHER" id="PTHR24050:SF28">
    <property type="entry name" value="UROMODULIN-LIKE"/>
    <property type="match status" value="1"/>
</dbReference>
<evidence type="ECO:0000256" key="10">
    <source>
        <dbReference type="SAM" id="MobiDB-lite"/>
    </source>
</evidence>
<dbReference type="GeneID" id="106463102"/>
<dbReference type="SMART" id="SM00409">
    <property type="entry name" value="IG"/>
    <property type="match status" value="2"/>
</dbReference>
<feature type="disulfide bond" evidence="8">
    <location>
        <begin position="832"/>
        <end position="842"/>
    </location>
</feature>
<dbReference type="SMART" id="SM00408">
    <property type="entry name" value="IGc2"/>
    <property type="match status" value="1"/>
</dbReference>
<dbReference type="InterPro" id="IPR001881">
    <property type="entry name" value="EGF-like_Ca-bd_dom"/>
</dbReference>
<dbReference type="Gene3D" id="2.10.70.10">
    <property type="entry name" value="Complement Module, domain 1"/>
    <property type="match status" value="6"/>
</dbReference>
<evidence type="ECO:0000256" key="7">
    <source>
        <dbReference type="ARBA" id="ARBA00023157"/>
    </source>
</evidence>
<sequence length="1206" mass="135772">MTMQAYQLLWCMTICWAAVAFGWSSFLCPAPRSPANGEHFIFENGQVVKFRCLPGYTMVGNAEMRCIRGQWSSPTPKCSVVNPQGRQPKTQTEQPTSAYDESCIVIRARYRRITAPPRIDNGYAKYLRRVKNINNAYMFVVYQCKANYVFLDPNASSLYCQKKKWVGKPPKCVSKDNVNELRKENKIGVTRPVCRVSNGGCKHRCTEWNGQALCSCYPGFYLAQDKKSCLLKVKNCPKLRSPLNGQIQGSCDNSYKSTCFFSCNEGYKLQDPGSSKRVCQRSGTWSGDTPFCQLITCPPLEPPVNGRLVTYCENSYKSSCMFVCDDGYQLQDPSSARRECLISGSWSGKSTVCQRPHFIYSPPIINYQSPTLNIPAYSLLVIQCKGRRPLAWSIPAEVRNRSYGRARVNSTYVPTSDHYRYFSELVISDTNYLDTGTYKCVYANSSYYAGENATALNIFVNDDHHLFLPQYSRIYVNPQKPIVIPCRLTNSRANVTLYKVVGEHEESIITGYDVHFDPALGFTFRYPNIYYQGMFLCRGALDDYREEVVFSLDPYSLDYLDPQVFVYINDTNAQHPVVGGSLTLTCTVYYAPDSLILIEWLHPGSDNPRITLSDVNVTSIIRKNFSFDMISRTITIDDVQYSNEGVYTCRAIHSNGRTMSKDVFVKVYDEIYPINKHGSNKDSEESSEEDSSEEDNKTFSLQCSFLRVGSECVCPRGYQIAPDKKTCWDINECTIPSLAAICRGPCVNTVGSYRCARPDEGEDSNQPCPKGYEKNVQGFCEIIKRPIHPTECDENIGCSHTCLRSDDLSYCACPAGLRLGSDRKTCHDIDECSSSSSCQHICHNTEGSFRCECYQGFVLMSDNTCQECRKNSYRNTQESEFCTECPPYSHTNGTGKTSLADCLCDPGYSGDLTKNISCSDIDECEENNFGCSHNCVNTPGSVHCTCPLGWELGEDEKSCEDIDECSTSNGGCHHQCENTEGSFKCLCQEGYNSSSTDPYQCNDIDECEQQNGGCSHECVNYNGGYDCTCSEGYHLARDRKTCWGIRCPAFSKPSNSQFHCKIPTSNGNSTEDYPVGSVCQIKCERGYELQGPKTKTCQTDGTWDQESPVCIAMTCPPIVPPEHGFVYPETCSEGQTPVGETCYFTCEQEYRLVGRAFVKCTRELHWKPKTFSYKCVKMYEYFTMESLGWSIPIQKSDQFPVASYYL</sequence>
<feature type="domain" description="EGF-like" evidence="12">
    <location>
        <begin position="828"/>
        <end position="866"/>
    </location>
</feature>
<dbReference type="InterPro" id="IPR035976">
    <property type="entry name" value="Sushi/SCR/CCP_sf"/>
</dbReference>
<evidence type="ECO:0000256" key="5">
    <source>
        <dbReference type="ARBA" id="ARBA00022729"/>
    </source>
</evidence>
<dbReference type="InterPro" id="IPR018097">
    <property type="entry name" value="EGF_Ca-bd_CS"/>
</dbReference>
<dbReference type="Pfam" id="PF00084">
    <property type="entry name" value="Sushi"/>
    <property type="match status" value="6"/>
</dbReference>
<keyword evidence="3" id="KW-0964">Secreted</keyword>
<dbReference type="InterPro" id="IPR007110">
    <property type="entry name" value="Ig-like_dom"/>
</dbReference>
<dbReference type="InterPro" id="IPR000152">
    <property type="entry name" value="EGF-type_Asp/Asn_hydroxyl_site"/>
</dbReference>
<feature type="domain" description="EGF-like" evidence="12">
    <location>
        <begin position="920"/>
        <end position="960"/>
    </location>
</feature>
<dbReference type="SMART" id="SM00179">
    <property type="entry name" value="EGF_CA"/>
    <property type="match status" value="6"/>
</dbReference>
<keyword evidence="15" id="KW-1185">Reference proteome</keyword>
<keyword evidence="9" id="KW-0768">Sushi</keyword>
<dbReference type="Pfam" id="PF21339">
    <property type="entry name" value="VEGFR-1-like_Ig-like"/>
    <property type="match status" value="1"/>
</dbReference>
<feature type="disulfide bond" evidence="9">
    <location>
        <begin position="236"/>
        <end position="279"/>
    </location>
</feature>
<protein>
    <submittedName>
        <fullName evidence="16">Uncharacterized protein LOC106463102</fullName>
    </submittedName>
</protein>
<reference evidence="16" key="1">
    <citation type="submission" date="2025-08" db="UniProtKB">
        <authorList>
            <consortium name="RefSeq"/>
        </authorList>
    </citation>
    <scope>IDENTIFICATION</scope>
    <source>
        <tissue evidence="16">Muscle</tissue>
    </source>
</reference>